<keyword evidence="8 9" id="KW-0472">Membrane</keyword>
<evidence type="ECO:0000313" key="14">
    <source>
        <dbReference type="Proteomes" id="UP000752172"/>
    </source>
</evidence>
<dbReference type="InterPro" id="IPR017871">
    <property type="entry name" value="ABC_transporter-like_CS"/>
</dbReference>
<dbReference type="InterPro" id="IPR027417">
    <property type="entry name" value="P-loop_NTPase"/>
</dbReference>
<evidence type="ECO:0000256" key="8">
    <source>
        <dbReference type="ARBA" id="ARBA00023136"/>
    </source>
</evidence>
<dbReference type="GO" id="GO:0016887">
    <property type="term" value="F:ATP hydrolysis activity"/>
    <property type="evidence" value="ECO:0007669"/>
    <property type="project" value="InterPro"/>
</dbReference>
<sequence>MMRVTLQSESQECGLACLVMVAAAHGLHLDLATLRRRFAVSIKGTSLAQLIRYAQSLEFTCRPLRLELDEIPQLRTPCILHWNLNHFVVLIKAQSGRLVILDPACGRQVLSQEEASRNFTGVALELSPNAEFVPAQHKPRLRLRTLIGRVIGLKRALGNIFVLAVALEMVALLSPQVTQWVVDGALVSADQHLLLLAVMGGCLLMLIDFVLRMAQGWMGLRLNQQLALQWSGNLFSHLLRLPWPFFEKRQLGDITARFQSLSAIRNILTNGAITVVIDSLVTLITLAMMILYSGALTGIVGVAVLLYAVLRLAFYHPLRNASEERIVLAARENSYFLESIRTVLPLKLFNMTSARLATWQNLMADVQNRDVTTQKMLLTFASFNTLIFGVEGMLLLYVGGLAVLEGSLSLGMLLAFLAYKSQFTGRASKLIDLGIEIRMLSLHAERLADIALEPIEPSSQWEIDVQLIEPNLEFRDVSFRYAEGEPWIIRNLSLTIVAGDSVAIVGASGCGKSTLFKLMLGLLQPTEGEVLIGGVPARQLGIDGLRSLIGVVMQEDQLFAGSLAENIACFAPQADQGKIEEVARDAFIHDTICQMPMGYQTLVAEMGSGLSGGQRQRVLLARALYKQPKILALDEATSQLDLHSERCVVHAMQRMPMTRISIAHRPETIALAHRIVRMEKGTIIDDLRLTAGPVSA</sequence>
<feature type="transmembrane region" description="Helical" evidence="9">
    <location>
        <begin position="156"/>
        <end position="173"/>
    </location>
</feature>
<feature type="transmembrane region" description="Helical" evidence="9">
    <location>
        <begin position="377"/>
        <end position="395"/>
    </location>
</feature>
<dbReference type="AlphaFoldDB" id="A0A921NQ71"/>
<dbReference type="SUPFAM" id="SSF52540">
    <property type="entry name" value="P-loop containing nucleoside triphosphate hydrolases"/>
    <property type="match status" value="1"/>
</dbReference>
<dbReference type="Gene3D" id="1.20.1560.10">
    <property type="entry name" value="ABC transporter type 1, transmembrane domain"/>
    <property type="match status" value="1"/>
</dbReference>
<evidence type="ECO:0000259" key="10">
    <source>
        <dbReference type="PROSITE" id="PS50893"/>
    </source>
</evidence>
<dbReference type="Pfam" id="PF00664">
    <property type="entry name" value="ABC_membrane"/>
    <property type="match status" value="1"/>
</dbReference>
<dbReference type="PROSITE" id="PS50893">
    <property type="entry name" value="ABC_TRANSPORTER_2"/>
    <property type="match status" value="1"/>
</dbReference>
<feature type="transmembrane region" description="Helical" evidence="9">
    <location>
        <begin position="267"/>
        <end position="290"/>
    </location>
</feature>
<organism evidence="13 14">
    <name type="scientific">Pseudomonas lactis</name>
    <dbReference type="NCBI Taxonomy" id="1615674"/>
    <lineage>
        <taxon>Bacteria</taxon>
        <taxon>Pseudomonadati</taxon>
        <taxon>Pseudomonadota</taxon>
        <taxon>Gammaproteobacteria</taxon>
        <taxon>Pseudomonadales</taxon>
        <taxon>Pseudomonadaceae</taxon>
        <taxon>Pseudomonas</taxon>
    </lineage>
</organism>
<evidence type="ECO:0000256" key="2">
    <source>
        <dbReference type="ARBA" id="ARBA00022448"/>
    </source>
</evidence>
<dbReference type="GO" id="GO:0140359">
    <property type="term" value="F:ABC-type transporter activity"/>
    <property type="evidence" value="ECO:0007669"/>
    <property type="project" value="InterPro"/>
</dbReference>
<dbReference type="Pfam" id="PF00005">
    <property type="entry name" value="ABC_tran"/>
    <property type="match status" value="1"/>
</dbReference>
<dbReference type="PROSITE" id="PS50929">
    <property type="entry name" value="ABC_TM1F"/>
    <property type="match status" value="1"/>
</dbReference>
<dbReference type="InterPro" id="IPR003593">
    <property type="entry name" value="AAA+_ATPase"/>
</dbReference>
<gene>
    <name evidence="13" type="ORF">K8W20_27130</name>
</gene>
<dbReference type="PANTHER" id="PTHR24221:SF606">
    <property type="entry name" value="COLICIN V SECRETION-PROCESSING ATP-BINDING PROTEIN"/>
    <property type="match status" value="1"/>
</dbReference>
<dbReference type="InterPro" id="IPR011527">
    <property type="entry name" value="ABC1_TM_dom"/>
</dbReference>
<dbReference type="InterPro" id="IPR039421">
    <property type="entry name" value="Type_1_exporter"/>
</dbReference>
<dbReference type="GO" id="GO:0005886">
    <property type="term" value="C:plasma membrane"/>
    <property type="evidence" value="ECO:0007669"/>
    <property type="project" value="UniProtKB-SubCell"/>
</dbReference>
<dbReference type="GO" id="GO:0034040">
    <property type="term" value="F:ATPase-coupled lipid transmembrane transporter activity"/>
    <property type="evidence" value="ECO:0007669"/>
    <property type="project" value="TreeGrafter"/>
</dbReference>
<feature type="transmembrane region" description="Helical" evidence="9">
    <location>
        <begin position="193"/>
        <end position="211"/>
    </location>
</feature>
<feature type="domain" description="ABC transmembrane type-1" evidence="11">
    <location>
        <begin position="160"/>
        <end position="439"/>
    </location>
</feature>
<feature type="domain" description="Peptidase C39" evidence="12">
    <location>
        <begin position="7"/>
        <end position="126"/>
    </location>
</feature>
<protein>
    <submittedName>
        <fullName evidence="13">Peptidase domain-containing ABC transporter</fullName>
    </submittedName>
</protein>
<feature type="domain" description="ABC transporter" evidence="10">
    <location>
        <begin position="472"/>
        <end position="696"/>
    </location>
</feature>
<comment type="caution">
    <text evidence="13">The sequence shown here is derived from an EMBL/GenBank/DDBJ whole genome shotgun (WGS) entry which is preliminary data.</text>
</comment>
<dbReference type="GO" id="GO:0008233">
    <property type="term" value="F:peptidase activity"/>
    <property type="evidence" value="ECO:0007669"/>
    <property type="project" value="InterPro"/>
</dbReference>
<keyword evidence="6" id="KW-0067">ATP-binding</keyword>
<dbReference type="GO" id="GO:0006508">
    <property type="term" value="P:proteolysis"/>
    <property type="evidence" value="ECO:0007669"/>
    <property type="project" value="InterPro"/>
</dbReference>
<name>A0A921NQ71_9PSED</name>
<dbReference type="SMART" id="SM00382">
    <property type="entry name" value="AAA"/>
    <property type="match status" value="1"/>
</dbReference>
<comment type="subcellular location">
    <subcellularLocation>
        <location evidence="1">Cell membrane</location>
        <topology evidence="1">Multi-pass membrane protein</topology>
    </subcellularLocation>
</comment>
<dbReference type="InterPro" id="IPR003439">
    <property type="entry name" value="ABC_transporter-like_ATP-bd"/>
</dbReference>
<keyword evidence="2" id="KW-0813">Transport</keyword>
<dbReference type="Pfam" id="PF03412">
    <property type="entry name" value="Peptidase_C39"/>
    <property type="match status" value="1"/>
</dbReference>
<evidence type="ECO:0000256" key="7">
    <source>
        <dbReference type="ARBA" id="ARBA00022989"/>
    </source>
</evidence>
<keyword evidence="4 9" id="KW-0812">Transmembrane</keyword>
<dbReference type="GO" id="GO:0005524">
    <property type="term" value="F:ATP binding"/>
    <property type="evidence" value="ECO:0007669"/>
    <property type="project" value="UniProtKB-KW"/>
</dbReference>
<evidence type="ECO:0000256" key="3">
    <source>
        <dbReference type="ARBA" id="ARBA00022475"/>
    </source>
</evidence>
<evidence type="ECO:0000256" key="4">
    <source>
        <dbReference type="ARBA" id="ARBA00022692"/>
    </source>
</evidence>
<evidence type="ECO:0000256" key="1">
    <source>
        <dbReference type="ARBA" id="ARBA00004651"/>
    </source>
</evidence>
<dbReference type="CDD" id="cd18567">
    <property type="entry name" value="ABC_6TM_CvaB_RaxB_like"/>
    <property type="match status" value="1"/>
</dbReference>
<proteinExistence type="predicted"/>
<evidence type="ECO:0000256" key="9">
    <source>
        <dbReference type="SAM" id="Phobius"/>
    </source>
</evidence>
<keyword evidence="5" id="KW-0547">Nucleotide-binding</keyword>
<dbReference type="EMBL" id="DYTS01000456">
    <property type="protein sequence ID" value="HJH22360.1"/>
    <property type="molecule type" value="Genomic_DNA"/>
</dbReference>
<reference evidence="13" key="1">
    <citation type="journal article" date="2021" name="PeerJ">
        <title>Extensive microbial diversity within the chicken gut microbiome revealed by metagenomics and culture.</title>
        <authorList>
            <person name="Gilroy R."/>
            <person name="Ravi A."/>
            <person name="Getino M."/>
            <person name="Pursley I."/>
            <person name="Horton D.L."/>
            <person name="Alikhan N.F."/>
            <person name="Baker D."/>
            <person name="Gharbi K."/>
            <person name="Hall N."/>
            <person name="Watson M."/>
            <person name="Adriaenssens E.M."/>
            <person name="Foster-Nyarko E."/>
            <person name="Jarju S."/>
            <person name="Secka A."/>
            <person name="Antonio M."/>
            <person name="Oren A."/>
            <person name="Chaudhuri R.R."/>
            <person name="La Ragione R."/>
            <person name="Hildebrand F."/>
            <person name="Pallen M.J."/>
        </authorList>
    </citation>
    <scope>NUCLEOTIDE SEQUENCE</scope>
    <source>
        <strain evidence="13">ChiSjej2B20-17149</strain>
    </source>
</reference>
<dbReference type="FunFam" id="3.40.50.300:FF:000299">
    <property type="entry name" value="ABC transporter ATP-binding protein/permease"/>
    <property type="match status" value="1"/>
</dbReference>
<dbReference type="InterPro" id="IPR005074">
    <property type="entry name" value="Peptidase_C39"/>
</dbReference>
<dbReference type="PANTHER" id="PTHR24221">
    <property type="entry name" value="ATP-BINDING CASSETTE SUB-FAMILY B"/>
    <property type="match status" value="1"/>
</dbReference>
<feature type="transmembrane region" description="Helical" evidence="9">
    <location>
        <begin position="296"/>
        <end position="315"/>
    </location>
</feature>
<keyword evidence="3" id="KW-1003">Cell membrane</keyword>
<dbReference type="InterPro" id="IPR036640">
    <property type="entry name" value="ABC1_TM_sf"/>
</dbReference>
<evidence type="ECO:0000259" key="12">
    <source>
        <dbReference type="PROSITE" id="PS50990"/>
    </source>
</evidence>
<dbReference type="Gene3D" id="3.90.70.10">
    <property type="entry name" value="Cysteine proteinases"/>
    <property type="match status" value="1"/>
</dbReference>
<accession>A0A921NQ71</accession>
<dbReference type="PROSITE" id="PS50990">
    <property type="entry name" value="PEPTIDASE_C39"/>
    <property type="match status" value="1"/>
</dbReference>
<reference evidence="13" key="2">
    <citation type="submission" date="2021-09" db="EMBL/GenBank/DDBJ databases">
        <authorList>
            <person name="Gilroy R."/>
        </authorList>
    </citation>
    <scope>NUCLEOTIDE SEQUENCE</scope>
    <source>
        <strain evidence="13">ChiSjej2B20-17149</strain>
    </source>
</reference>
<evidence type="ECO:0000256" key="6">
    <source>
        <dbReference type="ARBA" id="ARBA00022840"/>
    </source>
</evidence>
<dbReference type="Gene3D" id="3.40.50.300">
    <property type="entry name" value="P-loop containing nucleotide triphosphate hydrolases"/>
    <property type="match status" value="1"/>
</dbReference>
<evidence type="ECO:0000256" key="5">
    <source>
        <dbReference type="ARBA" id="ARBA00022741"/>
    </source>
</evidence>
<evidence type="ECO:0000259" key="11">
    <source>
        <dbReference type="PROSITE" id="PS50929"/>
    </source>
</evidence>
<dbReference type="Proteomes" id="UP000752172">
    <property type="component" value="Unassembled WGS sequence"/>
</dbReference>
<dbReference type="SUPFAM" id="SSF90123">
    <property type="entry name" value="ABC transporter transmembrane region"/>
    <property type="match status" value="1"/>
</dbReference>
<evidence type="ECO:0000313" key="13">
    <source>
        <dbReference type="EMBL" id="HJH22360.1"/>
    </source>
</evidence>
<dbReference type="RefSeq" id="WP_116666848.1">
    <property type="nucleotide sequence ID" value="NZ_DYTS01000456.1"/>
</dbReference>
<dbReference type="PROSITE" id="PS00211">
    <property type="entry name" value="ABC_TRANSPORTER_1"/>
    <property type="match status" value="1"/>
</dbReference>
<keyword evidence="7 9" id="KW-1133">Transmembrane helix</keyword>